<evidence type="ECO:0000313" key="1">
    <source>
        <dbReference type="EMBL" id="CAE8587420.1"/>
    </source>
</evidence>
<dbReference type="OrthoDB" id="440567at2759"/>
<comment type="caution">
    <text evidence="1">The sequence shown here is derived from an EMBL/GenBank/DDBJ whole genome shotgun (WGS) entry which is preliminary data.</text>
</comment>
<evidence type="ECO:0000313" key="4">
    <source>
        <dbReference type="Proteomes" id="UP000654075"/>
    </source>
</evidence>
<proteinExistence type="predicted"/>
<dbReference type="AlphaFoldDB" id="A0A813DI40"/>
<reference evidence="1" key="1">
    <citation type="submission" date="2021-02" db="EMBL/GenBank/DDBJ databases">
        <authorList>
            <person name="Dougan E. K."/>
            <person name="Rhodes N."/>
            <person name="Thang M."/>
            <person name="Chan C."/>
        </authorList>
    </citation>
    <scope>NUCLEOTIDE SEQUENCE</scope>
</reference>
<sequence length="209" mass="22606">MAKANRARPRAAPAKAVTGPKVRLLHSSAALVACLVTTSFLGRQLMAFISAPSPSISPAARLHAPGSNQLEEHGRRRALTSLVGALGLSLGLAPGPEQSAWALRDARYDSICSYKCMDVCNEKAPNNTDYCQKTCDQYCAKSKQEQELKSGVKTDSGMSRILMNARKVKFDGGRADDRQVVKIDGVLGKAFVPNNETDFKNGIKESIRR</sequence>
<dbReference type="EMBL" id="CAJNNW010036560">
    <property type="protein sequence ID" value="CAE8735556.1"/>
    <property type="molecule type" value="Genomic_DNA"/>
</dbReference>
<organism evidence="1 4">
    <name type="scientific">Polarella glacialis</name>
    <name type="common">Dinoflagellate</name>
    <dbReference type="NCBI Taxonomy" id="89957"/>
    <lineage>
        <taxon>Eukaryota</taxon>
        <taxon>Sar</taxon>
        <taxon>Alveolata</taxon>
        <taxon>Dinophyceae</taxon>
        <taxon>Suessiales</taxon>
        <taxon>Suessiaceae</taxon>
        <taxon>Polarella</taxon>
    </lineage>
</organism>
<name>A0A813DI40_POLGL</name>
<evidence type="ECO:0000313" key="3">
    <source>
        <dbReference type="EMBL" id="CAE8735556.1"/>
    </source>
</evidence>
<keyword evidence="4" id="KW-1185">Reference proteome</keyword>
<dbReference type="Proteomes" id="UP000626109">
    <property type="component" value="Unassembled WGS sequence"/>
</dbReference>
<dbReference type="Proteomes" id="UP000654075">
    <property type="component" value="Unassembled WGS sequence"/>
</dbReference>
<evidence type="ECO:0000313" key="2">
    <source>
        <dbReference type="EMBL" id="CAE8634043.1"/>
    </source>
</evidence>
<protein>
    <submittedName>
        <fullName evidence="1">Uncharacterized protein</fullName>
    </submittedName>
</protein>
<accession>A0A813DI40</accession>
<dbReference type="EMBL" id="CAJNNV010030884">
    <property type="protein sequence ID" value="CAE8634043.1"/>
    <property type="molecule type" value="Genomic_DNA"/>
</dbReference>
<gene>
    <name evidence="2" type="ORF">PGLA1383_LOCUS49717</name>
    <name evidence="1" type="ORF">PGLA1383_LOCUS6257</name>
    <name evidence="3" type="ORF">PGLA2088_LOCUS47896</name>
</gene>
<dbReference type="EMBL" id="CAJNNV010002578">
    <property type="protein sequence ID" value="CAE8587420.1"/>
    <property type="molecule type" value="Genomic_DNA"/>
</dbReference>
<dbReference type="PROSITE" id="PS51257">
    <property type="entry name" value="PROKAR_LIPOPROTEIN"/>
    <property type="match status" value="1"/>
</dbReference>